<feature type="chain" id="PRO_5029668271" evidence="2">
    <location>
        <begin position="35"/>
        <end position="81"/>
    </location>
</feature>
<keyword evidence="4" id="KW-1185">Reference proteome</keyword>
<dbReference type="EnsemblPlants" id="Kaladp0037s0441.1.v1.1">
    <property type="protein sequence ID" value="Kaladp0037s0441.1.v1.1.CDS.1"/>
    <property type="gene ID" value="Kaladp0037s0441.v1.1"/>
</dbReference>
<keyword evidence="2" id="KW-0732">Signal</keyword>
<evidence type="ECO:0000313" key="4">
    <source>
        <dbReference type="Proteomes" id="UP000594263"/>
    </source>
</evidence>
<feature type="signal peptide" evidence="2">
    <location>
        <begin position="1"/>
        <end position="34"/>
    </location>
</feature>
<protein>
    <submittedName>
        <fullName evidence="3">Uncharacterized protein</fullName>
    </submittedName>
</protein>
<evidence type="ECO:0000256" key="1">
    <source>
        <dbReference type="SAM" id="MobiDB-lite"/>
    </source>
</evidence>
<evidence type="ECO:0000256" key="2">
    <source>
        <dbReference type="SAM" id="SignalP"/>
    </source>
</evidence>
<dbReference type="Proteomes" id="UP000594263">
    <property type="component" value="Unplaced"/>
</dbReference>
<dbReference type="AlphaFoldDB" id="A0A7N0THU5"/>
<sequence>MHPVKKNMSQLVGLAQKTMLLSALLLLLASGHRCDETTGMVDVNRTSQPSDKLQRHDEAAVDTFLSSERRVPNASDPLHNR</sequence>
<name>A0A7N0THU5_KALFE</name>
<dbReference type="Gramene" id="Kaladp0037s0441.1.v1.1">
    <property type="protein sequence ID" value="Kaladp0037s0441.1.v1.1.CDS.1"/>
    <property type="gene ID" value="Kaladp0037s0441.v1.1"/>
</dbReference>
<evidence type="ECO:0000313" key="3">
    <source>
        <dbReference type="EnsemblPlants" id="Kaladp0037s0441.1.v1.1.CDS.1"/>
    </source>
</evidence>
<proteinExistence type="predicted"/>
<organism evidence="3 4">
    <name type="scientific">Kalanchoe fedtschenkoi</name>
    <name type="common">Lavender scallops</name>
    <name type="synonym">South American air plant</name>
    <dbReference type="NCBI Taxonomy" id="63787"/>
    <lineage>
        <taxon>Eukaryota</taxon>
        <taxon>Viridiplantae</taxon>
        <taxon>Streptophyta</taxon>
        <taxon>Embryophyta</taxon>
        <taxon>Tracheophyta</taxon>
        <taxon>Spermatophyta</taxon>
        <taxon>Magnoliopsida</taxon>
        <taxon>eudicotyledons</taxon>
        <taxon>Gunneridae</taxon>
        <taxon>Pentapetalae</taxon>
        <taxon>Saxifragales</taxon>
        <taxon>Crassulaceae</taxon>
        <taxon>Kalanchoe</taxon>
    </lineage>
</organism>
<reference evidence="3" key="1">
    <citation type="submission" date="2021-01" db="UniProtKB">
        <authorList>
            <consortium name="EnsemblPlants"/>
        </authorList>
    </citation>
    <scope>IDENTIFICATION</scope>
</reference>
<accession>A0A7N0THU5</accession>
<feature type="region of interest" description="Disordered" evidence="1">
    <location>
        <begin position="41"/>
        <end position="81"/>
    </location>
</feature>